<dbReference type="PANTHER" id="PTHR45782:SF1">
    <property type="entry name" value="DAR GTPASE 2, MITOCHONDRIAL"/>
    <property type="match status" value="1"/>
</dbReference>
<protein>
    <submittedName>
        <fullName evidence="6">Uncharacterized protein</fullName>
    </submittedName>
</protein>
<dbReference type="Gene3D" id="3.30.70.330">
    <property type="match status" value="1"/>
</dbReference>
<evidence type="ECO:0000256" key="3">
    <source>
        <dbReference type="PROSITE-ProRule" id="PRU00176"/>
    </source>
</evidence>
<dbReference type="GO" id="GO:0005739">
    <property type="term" value="C:mitochondrion"/>
    <property type="evidence" value="ECO:0007669"/>
    <property type="project" value="TreeGrafter"/>
</dbReference>
<dbReference type="Pfam" id="PF00076">
    <property type="entry name" value="RRM_1"/>
    <property type="match status" value="1"/>
</dbReference>
<feature type="domain" description="RRM" evidence="4">
    <location>
        <begin position="415"/>
        <end position="508"/>
    </location>
</feature>
<dbReference type="AlphaFoldDB" id="A0A9Q1KXE0"/>
<dbReference type="InterPro" id="IPR012677">
    <property type="entry name" value="Nucleotide-bd_a/b_plait_sf"/>
</dbReference>
<dbReference type="SUPFAM" id="SSF54928">
    <property type="entry name" value="RNA-binding domain, RBD"/>
    <property type="match status" value="1"/>
</dbReference>
<dbReference type="InterPro" id="IPR027417">
    <property type="entry name" value="P-loop_NTPase"/>
</dbReference>
<dbReference type="Proteomes" id="UP001153076">
    <property type="component" value="Unassembled WGS sequence"/>
</dbReference>
<reference evidence="6" key="1">
    <citation type="submission" date="2022-04" db="EMBL/GenBank/DDBJ databases">
        <title>Carnegiea gigantea Genome sequencing and assembly v2.</title>
        <authorList>
            <person name="Copetti D."/>
            <person name="Sanderson M.J."/>
            <person name="Burquez A."/>
            <person name="Wojciechowski M.F."/>
        </authorList>
    </citation>
    <scope>NUCLEOTIDE SEQUENCE</scope>
    <source>
        <strain evidence="6">SGP5-SGP5p</strain>
        <tissue evidence="6">Aerial part</tissue>
    </source>
</reference>
<evidence type="ECO:0000259" key="5">
    <source>
        <dbReference type="PROSITE" id="PS51721"/>
    </source>
</evidence>
<evidence type="ECO:0000313" key="7">
    <source>
        <dbReference type="Proteomes" id="UP001153076"/>
    </source>
</evidence>
<dbReference type="SUPFAM" id="SSF52540">
    <property type="entry name" value="P-loop containing nucleoside triphosphate hydrolases"/>
    <property type="match status" value="1"/>
</dbReference>
<comment type="caution">
    <text evidence="6">The sequence shown here is derived from an EMBL/GenBank/DDBJ whole genome shotgun (WGS) entry which is preliminary data.</text>
</comment>
<keyword evidence="1" id="KW-0547">Nucleotide-binding</keyword>
<evidence type="ECO:0000259" key="4">
    <source>
        <dbReference type="PROSITE" id="PS50102"/>
    </source>
</evidence>
<dbReference type="GO" id="GO:0003924">
    <property type="term" value="F:GTPase activity"/>
    <property type="evidence" value="ECO:0007669"/>
    <property type="project" value="TreeGrafter"/>
</dbReference>
<dbReference type="PANTHER" id="PTHR45782">
    <property type="entry name" value="MITOCHONDRIAL RIBOSOME-ASSOCIATED GTPASE 1"/>
    <property type="match status" value="1"/>
</dbReference>
<dbReference type="OrthoDB" id="269151at2759"/>
<dbReference type="GO" id="GO:0003723">
    <property type="term" value="F:RNA binding"/>
    <property type="evidence" value="ECO:0007669"/>
    <property type="project" value="UniProtKB-UniRule"/>
</dbReference>
<dbReference type="CDD" id="cd01856">
    <property type="entry name" value="YlqF"/>
    <property type="match status" value="1"/>
</dbReference>
<dbReference type="InterPro" id="IPR030378">
    <property type="entry name" value="G_CP_dom"/>
</dbReference>
<accession>A0A9Q1KXE0</accession>
<name>A0A9Q1KXE0_9CARY</name>
<dbReference type="EMBL" id="JAKOGI010000009">
    <property type="protein sequence ID" value="KAJ8451387.1"/>
    <property type="molecule type" value="Genomic_DNA"/>
</dbReference>
<dbReference type="CDD" id="cd00590">
    <property type="entry name" value="RRM_SF"/>
    <property type="match status" value="1"/>
</dbReference>
<dbReference type="InterPro" id="IPR000504">
    <property type="entry name" value="RRM_dom"/>
</dbReference>
<dbReference type="GO" id="GO:0032543">
    <property type="term" value="P:mitochondrial translation"/>
    <property type="evidence" value="ECO:0007669"/>
    <property type="project" value="TreeGrafter"/>
</dbReference>
<keyword evidence="2" id="KW-0342">GTP-binding</keyword>
<proteinExistence type="predicted"/>
<evidence type="ECO:0000313" key="6">
    <source>
        <dbReference type="EMBL" id="KAJ8451387.1"/>
    </source>
</evidence>
<dbReference type="Gene3D" id="3.40.50.300">
    <property type="entry name" value="P-loop containing nucleotide triphosphate hydrolases"/>
    <property type="match status" value="1"/>
</dbReference>
<dbReference type="Pfam" id="PF01926">
    <property type="entry name" value="MMR_HSR1"/>
    <property type="match status" value="1"/>
</dbReference>
<evidence type="ECO:0000256" key="2">
    <source>
        <dbReference type="ARBA" id="ARBA00023134"/>
    </source>
</evidence>
<dbReference type="PROSITE" id="PS50102">
    <property type="entry name" value="RRM"/>
    <property type="match status" value="1"/>
</dbReference>
<keyword evidence="7" id="KW-1185">Reference proteome</keyword>
<gene>
    <name evidence="6" type="ORF">Cgig2_017778</name>
</gene>
<dbReference type="InterPro" id="IPR035979">
    <property type="entry name" value="RBD_domain_sf"/>
</dbReference>
<dbReference type="PROSITE" id="PS51721">
    <property type="entry name" value="G_CP"/>
    <property type="match status" value="1"/>
</dbReference>
<feature type="domain" description="CP-type G" evidence="5">
    <location>
        <begin position="30"/>
        <end position="207"/>
    </location>
</feature>
<dbReference type="InterPro" id="IPR006073">
    <property type="entry name" value="GTP-bd"/>
</dbReference>
<sequence length="644" mass="72465">MPTAIFAKRVASEVRKSAGKKQSTWYTPFMAAASRAISERIPLVDFVLDVRDARIPLSSECEQLRRLSSSCRRIVVLNKVDLAKRSSVKDWMRKFEQESLRVFCVNSHNKSNIQEFLNFLQCQVRALKAEDPQRHTITLMLVSIPNVGKSALANSLHKIGRVSATEKGKLKHAAVSPVPGETKSINSLKVASHPNIYILDTPGILPPQIIDAEICAKLALTGALVDSLAGEKPLAQYFLSLLNLSGEYDKWEKLSTDEIPISDEDIKTSGYMDCFDLNRTINDEFSTDHTKDSVVLNVRRSLVKAISSFGGNLQHEEDMLRLIQAQFRTLKHVFNVPLMSEEDADHIVAVKLLNLYRTGRLGHFTLDSIPSTRVLSVGNYAARHTKRSFRALRRRAPMPNQEHVAETLGNNSNVFSIFIDNLPDNLSFTSFKNMFCSFGEVLDAYIPNKFRKKTGRKYGFIIFATIQEVMKWIPKVKIIPNQDLSFPYKQALLSSPNGNELEGQKSTNEALAEDVHKRVSDNGMTITQSLDNAHSRPDYVDKFTSQVPSCESSVEDDEGFDSFLHLFDSPLETELPNNGKKSDSKSYKSNHNSLIPIEIAKEVLDLGKRLGISIIGDKTPTIRRITRSLMKELENKRQTRYLCS</sequence>
<dbReference type="GO" id="GO:0005525">
    <property type="term" value="F:GTP binding"/>
    <property type="evidence" value="ECO:0007669"/>
    <property type="project" value="UniProtKB-KW"/>
</dbReference>
<evidence type="ECO:0000256" key="1">
    <source>
        <dbReference type="ARBA" id="ARBA00022741"/>
    </source>
</evidence>
<organism evidence="6 7">
    <name type="scientific">Carnegiea gigantea</name>
    <dbReference type="NCBI Taxonomy" id="171969"/>
    <lineage>
        <taxon>Eukaryota</taxon>
        <taxon>Viridiplantae</taxon>
        <taxon>Streptophyta</taxon>
        <taxon>Embryophyta</taxon>
        <taxon>Tracheophyta</taxon>
        <taxon>Spermatophyta</taxon>
        <taxon>Magnoliopsida</taxon>
        <taxon>eudicotyledons</taxon>
        <taxon>Gunneridae</taxon>
        <taxon>Pentapetalae</taxon>
        <taxon>Caryophyllales</taxon>
        <taxon>Cactineae</taxon>
        <taxon>Cactaceae</taxon>
        <taxon>Cactoideae</taxon>
        <taxon>Echinocereeae</taxon>
        <taxon>Carnegiea</taxon>
    </lineage>
</organism>
<keyword evidence="3" id="KW-0694">RNA-binding</keyword>